<dbReference type="InterPro" id="IPR008586">
    <property type="entry name" value="DUF868_pln"/>
</dbReference>
<dbReference type="PANTHER" id="PTHR45910">
    <property type="entry name" value="N-ALPHA-ACETYLTRANSFERASE 20"/>
    <property type="match status" value="1"/>
</dbReference>
<organism evidence="4 5">
    <name type="scientific">Cynara cardunculus var. scolymus</name>
    <name type="common">Globe artichoke</name>
    <name type="synonym">Cynara scolymus</name>
    <dbReference type="NCBI Taxonomy" id="59895"/>
    <lineage>
        <taxon>Eukaryota</taxon>
        <taxon>Viridiplantae</taxon>
        <taxon>Streptophyta</taxon>
        <taxon>Embryophyta</taxon>
        <taxon>Tracheophyta</taxon>
        <taxon>Spermatophyta</taxon>
        <taxon>Magnoliopsida</taxon>
        <taxon>eudicotyledons</taxon>
        <taxon>Gunneridae</taxon>
        <taxon>Pentapetalae</taxon>
        <taxon>asterids</taxon>
        <taxon>campanulids</taxon>
        <taxon>Asterales</taxon>
        <taxon>Asteraceae</taxon>
        <taxon>Carduoideae</taxon>
        <taxon>Cardueae</taxon>
        <taxon>Carduinae</taxon>
        <taxon>Cynara</taxon>
    </lineage>
</organism>
<dbReference type="InterPro" id="IPR051646">
    <property type="entry name" value="NatB_acetyltransferase_subunit"/>
</dbReference>
<protein>
    <submittedName>
        <fullName evidence="4">Acyl-CoA N-acyltransferase</fullName>
    </submittedName>
</protein>
<proteinExistence type="predicted"/>
<dbReference type="Pfam" id="PF00583">
    <property type="entry name" value="Acetyltransf_1"/>
    <property type="match status" value="1"/>
</dbReference>
<dbReference type="Gene3D" id="3.40.630.30">
    <property type="match status" value="1"/>
</dbReference>
<dbReference type="STRING" id="59895.A0A103YNV4"/>
<evidence type="ECO:0000256" key="2">
    <source>
        <dbReference type="ARBA" id="ARBA00023315"/>
    </source>
</evidence>
<evidence type="ECO:0000259" key="3">
    <source>
        <dbReference type="PROSITE" id="PS51186"/>
    </source>
</evidence>
<keyword evidence="1" id="KW-0808">Transferase</keyword>
<dbReference type="AlphaFoldDB" id="A0A103YNV4"/>
<dbReference type="PANTHER" id="PTHR45910:SF1">
    <property type="entry name" value="N-ALPHA-ACETYLTRANSFERASE 20"/>
    <property type="match status" value="1"/>
</dbReference>
<accession>A0A103YNV4</accession>
<dbReference type="PROSITE" id="PS51186">
    <property type="entry name" value="GNAT"/>
    <property type="match status" value="1"/>
</dbReference>
<gene>
    <name evidence="4" type="ORF">Ccrd_009148</name>
</gene>
<dbReference type="SUPFAM" id="SSF55729">
    <property type="entry name" value="Acyl-CoA N-acyltransferases (Nat)"/>
    <property type="match status" value="1"/>
</dbReference>
<keyword evidence="5" id="KW-1185">Reference proteome</keyword>
<comment type="caution">
    <text evidence="4">The sequence shown here is derived from an EMBL/GenBank/DDBJ whole genome shotgun (WGS) entry which is preliminary data.</text>
</comment>
<dbReference type="GO" id="GO:0031416">
    <property type="term" value="C:NatB complex"/>
    <property type="evidence" value="ECO:0007669"/>
    <property type="project" value="TreeGrafter"/>
</dbReference>
<dbReference type="InterPro" id="IPR016181">
    <property type="entry name" value="Acyl_CoA_acyltransferase"/>
</dbReference>
<dbReference type="Pfam" id="PF05910">
    <property type="entry name" value="DUF868"/>
    <property type="match status" value="2"/>
</dbReference>
<evidence type="ECO:0000256" key="1">
    <source>
        <dbReference type="ARBA" id="ARBA00022679"/>
    </source>
</evidence>
<feature type="domain" description="N-acetyltransferase" evidence="3">
    <location>
        <begin position="260"/>
        <end position="404"/>
    </location>
</feature>
<dbReference type="EMBL" id="LEKV01000001">
    <property type="protein sequence ID" value="KVI12534.1"/>
    <property type="molecule type" value="Genomic_DNA"/>
</dbReference>
<keyword evidence="2" id="KW-0012">Acyltransferase</keyword>
<dbReference type="GO" id="GO:0004596">
    <property type="term" value="F:protein-N-terminal amino-acid acetyltransferase activity"/>
    <property type="evidence" value="ECO:0007669"/>
    <property type="project" value="TreeGrafter"/>
</dbReference>
<evidence type="ECO:0000313" key="4">
    <source>
        <dbReference type="EMBL" id="KVI12534.1"/>
    </source>
</evidence>
<evidence type="ECO:0000313" key="5">
    <source>
        <dbReference type="Proteomes" id="UP000243975"/>
    </source>
</evidence>
<sequence length="417" mass="48180">MKDFPSCFGENGVQVAEASPSSGDPITPTTTTRIAQNLVTCVYQCRMLNSSCFIITITWTKSLMGQSLSVRIDDSDHHSLCKLDIKPWLFSKRRGFRNLEVGSNLAPNGVLISKRAHVFGKKAYSTRAQFCGRGQIHDIVVECDTMGANDSYLLIRIDGNPVMQVKCLRWKFRGNYTILVDGLPVEVYWDVHSWLFEKLMGNAVFLFQTCLSSEKLWSSEDPSWLRAKCKFPFLKSPFRQATTSFIFIHRRIEEKESEMTTIRRFCCDDLLRFSSVNLDHLTETFNMSFYMTYLARWPDYFHVAEAPGNRVMGYIMGKVEGQGESWHGHVTAVTVAPEFRRQQLAKKLMNLLEDISDKIYLQRGHLKLEYIIYRRVLRYYSGEEDGLDMRKALSRDVEKKSIIPLKRPVMPDELEYD</sequence>
<dbReference type="InterPro" id="IPR000182">
    <property type="entry name" value="GNAT_dom"/>
</dbReference>
<name>A0A103YNV4_CYNCS</name>
<dbReference type="CDD" id="cd04301">
    <property type="entry name" value="NAT_SF"/>
    <property type="match status" value="1"/>
</dbReference>
<dbReference type="Gramene" id="KVI12534">
    <property type="protein sequence ID" value="KVI12534"/>
    <property type="gene ID" value="Ccrd_009148"/>
</dbReference>
<dbReference type="Proteomes" id="UP000243975">
    <property type="component" value="Unassembled WGS sequence"/>
</dbReference>
<reference evidence="4 5" key="1">
    <citation type="journal article" date="2016" name="Sci. Rep.">
        <title>The genome sequence of the outbreeding globe artichoke constructed de novo incorporating a phase-aware low-pass sequencing strategy of F1 progeny.</title>
        <authorList>
            <person name="Scaglione D."/>
            <person name="Reyes-Chin-Wo S."/>
            <person name="Acquadro A."/>
            <person name="Froenicke L."/>
            <person name="Portis E."/>
            <person name="Beitel C."/>
            <person name="Tirone M."/>
            <person name="Mauro R."/>
            <person name="Lo Monaco A."/>
            <person name="Mauromicale G."/>
            <person name="Faccioli P."/>
            <person name="Cattivelli L."/>
            <person name="Rieseberg L."/>
            <person name="Michelmore R."/>
            <person name="Lanteri S."/>
        </authorList>
    </citation>
    <scope>NUCLEOTIDE SEQUENCE [LARGE SCALE GENOMIC DNA]</scope>
    <source>
        <strain evidence="4">2C</strain>
    </source>
</reference>